<evidence type="ECO:0000313" key="3">
    <source>
        <dbReference type="Proteomes" id="UP001281410"/>
    </source>
</evidence>
<name>A0AAE0AK15_9ROSI</name>
<sequence>MMIYSWFHVPPINGALLINIGDALQIMSNGRYRSVEHRVTANGSSNMISVPIFVNPRPQDMIGPLPEALANLQASFVLGLRQTFLREGTY</sequence>
<dbReference type="PANTHER" id="PTHR47990">
    <property type="entry name" value="2-OXOGLUTARATE (2OG) AND FE(II)-DEPENDENT OXYGENASE SUPERFAMILY PROTEIN-RELATED"/>
    <property type="match status" value="1"/>
</dbReference>
<dbReference type="Pfam" id="PF03171">
    <property type="entry name" value="2OG-FeII_Oxy"/>
    <property type="match status" value="1"/>
</dbReference>
<accession>A0AAE0AK15</accession>
<dbReference type="InterPro" id="IPR044861">
    <property type="entry name" value="IPNS-like_FE2OG_OXY"/>
</dbReference>
<dbReference type="AlphaFoldDB" id="A0AAE0AK15"/>
<protein>
    <recommendedName>
        <fullName evidence="1">Isopenicillin N synthase-like Fe(2+) 2OG dioxygenase domain-containing protein</fullName>
    </recommendedName>
</protein>
<evidence type="ECO:0000259" key="1">
    <source>
        <dbReference type="Pfam" id="PF03171"/>
    </source>
</evidence>
<dbReference type="InterPro" id="IPR027443">
    <property type="entry name" value="IPNS-like_sf"/>
</dbReference>
<keyword evidence="3" id="KW-1185">Reference proteome</keyword>
<proteinExistence type="predicted"/>
<gene>
    <name evidence="2" type="ORF">Dsin_013030</name>
</gene>
<dbReference type="Proteomes" id="UP001281410">
    <property type="component" value="Unassembled WGS sequence"/>
</dbReference>
<dbReference type="InterPro" id="IPR050231">
    <property type="entry name" value="Iron_ascorbate_oxido_reductase"/>
</dbReference>
<feature type="domain" description="Isopenicillin N synthase-like Fe(2+) 2OG dioxygenase" evidence="1">
    <location>
        <begin position="6"/>
        <end position="56"/>
    </location>
</feature>
<organism evidence="2 3">
    <name type="scientific">Dipteronia sinensis</name>
    <dbReference type="NCBI Taxonomy" id="43782"/>
    <lineage>
        <taxon>Eukaryota</taxon>
        <taxon>Viridiplantae</taxon>
        <taxon>Streptophyta</taxon>
        <taxon>Embryophyta</taxon>
        <taxon>Tracheophyta</taxon>
        <taxon>Spermatophyta</taxon>
        <taxon>Magnoliopsida</taxon>
        <taxon>eudicotyledons</taxon>
        <taxon>Gunneridae</taxon>
        <taxon>Pentapetalae</taxon>
        <taxon>rosids</taxon>
        <taxon>malvids</taxon>
        <taxon>Sapindales</taxon>
        <taxon>Sapindaceae</taxon>
        <taxon>Hippocastanoideae</taxon>
        <taxon>Acereae</taxon>
        <taxon>Dipteronia</taxon>
    </lineage>
</organism>
<dbReference type="EMBL" id="JANJYJ010000004">
    <property type="protein sequence ID" value="KAK3219060.1"/>
    <property type="molecule type" value="Genomic_DNA"/>
</dbReference>
<evidence type="ECO:0000313" key="2">
    <source>
        <dbReference type="EMBL" id="KAK3219060.1"/>
    </source>
</evidence>
<dbReference type="Gene3D" id="2.60.120.330">
    <property type="entry name" value="B-lactam Antibiotic, Isopenicillin N Synthase, Chain"/>
    <property type="match status" value="1"/>
</dbReference>
<comment type="caution">
    <text evidence="2">The sequence shown here is derived from an EMBL/GenBank/DDBJ whole genome shotgun (WGS) entry which is preliminary data.</text>
</comment>
<dbReference type="SUPFAM" id="SSF51197">
    <property type="entry name" value="Clavaminate synthase-like"/>
    <property type="match status" value="1"/>
</dbReference>
<reference evidence="2" key="1">
    <citation type="journal article" date="2023" name="Plant J.">
        <title>Genome sequences and population genomics provide insights into the demographic history, inbreeding, and mutation load of two 'living fossil' tree species of Dipteronia.</title>
        <authorList>
            <person name="Feng Y."/>
            <person name="Comes H.P."/>
            <person name="Chen J."/>
            <person name="Zhu S."/>
            <person name="Lu R."/>
            <person name="Zhang X."/>
            <person name="Li P."/>
            <person name="Qiu J."/>
            <person name="Olsen K.M."/>
            <person name="Qiu Y."/>
        </authorList>
    </citation>
    <scope>NUCLEOTIDE SEQUENCE</scope>
    <source>
        <strain evidence="2">NBL</strain>
    </source>
</reference>